<dbReference type="InterPro" id="IPR010055">
    <property type="entry name" value="T2SS_protein-GspJ"/>
</dbReference>
<dbReference type="SUPFAM" id="SSF54523">
    <property type="entry name" value="Pili subunits"/>
    <property type="match status" value="1"/>
</dbReference>
<accession>A0ABR0B8V0</accession>
<gene>
    <name evidence="1" type="ORF">OUZ56_032418</name>
</gene>
<protein>
    <recommendedName>
        <fullName evidence="3">General secretion pathway protein GspJ</fullName>
    </recommendedName>
</protein>
<comment type="caution">
    <text evidence="1">The sequence shown here is derived from an EMBL/GenBank/DDBJ whole genome shotgun (WGS) entry which is preliminary data.</text>
</comment>
<proteinExistence type="predicted"/>
<evidence type="ECO:0000313" key="2">
    <source>
        <dbReference type="Proteomes" id="UP001234178"/>
    </source>
</evidence>
<keyword evidence="2" id="KW-1185">Reference proteome</keyword>
<name>A0ABR0B8V0_9CRUS</name>
<evidence type="ECO:0008006" key="3">
    <source>
        <dbReference type="Google" id="ProtNLM"/>
    </source>
</evidence>
<dbReference type="Proteomes" id="UP001234178">
    <property type="component" value="Unassembled WGS sequence"/>
</dbReference>
<dbReference type="InterPro" id="IPR045584">
    <property type="entry name" value="Pilin-like"/>
</dbReference>
<reference evidence="1 2" key="1">
    <citation type="journal article" date="2023" name="Nucleic Acids Res.">
        <title>The hologenome of Daphnia magna reveals possible DNA methylation and microbiome-mediated evolution of the host genome.</title>
        <authorList>
            <person name="Chaturvedi A."/>
            <person name="Li X."/>
            <person name="Dhandapani V."/>
            <person name="Marshall H."/>
            <person name="Kissane S."/>
            <person name="Cuenca-Cambronero M."/>
            <person name="Asole G."/>
            <person name="Calvet F."/>
            <person name="Ruiz-Romero M."/>
            <person name="Marangio P."/>
            <person name="Guigo R."/>
            <person name="Rago D."/>
            <person name="Mirbahai L."/>
            <person name="Eastwood N."/>
            <person name="Colbourne J.K."/>
            <person name="Zhou J."/>
            <person name="Mallon E."/>
            <person name="Orsini L."/>
        </authorList>
    </citation>
    <scope>NUCLEOTIDE SEQUENCE [LARGE SCALE GENOMIC DNA]</scope>
    <source>
        <strain evidence="1">LRV0_1</strain>
    </source>
</reference>
<evidence type="ECO:0000313" key="1">
    <source>
        <dbReference type="EMBL" id="KAK4045011.1"/>
    </source>
</evidence>
<dbReference type="Pfam" id="PF11612">
    <property type="entry name" value="T2SSJ"/>
    <property type="match status" value="1"/>
</dbReference>
<organism evidence="1 2">
    <name type="scientific">Daphnia magna</name>
    <dbReference type="NCBI Taxonomy" id="35525"/>
    <lineage>
        <taxon>Eukaryota</taxon>
        <taxon>Metazoa</taxon>
        <taxon>Ecdysozoa</taxon>
        <taxon>Arthropoda</taxon>
        <taxon>Crustacea</taxon>
        <taxon>Branchiopoda</taxon>
        <taxon>Diplostraca</taxon>
        <taxon>Cladocera</taxon>
        <taxon>Anomopoda</taxon>
        <taxon>Daphniidae</taxon>
        <taxon>Daphnia</taxon>
    </lineage>
</organism>
<dbReference type="EMBL" id="JAOYFB010000041">
    <property type="protein sequence ID" value="KAK4045011.1"/>
    <property type="molecule type" value="Genomic_DNA"/>
</dbReference>
<sequence length="201" mass="22661">MALLIYGAFDSLARGRRGEALRADRARQGRQAIARMVREFSSAFLTGHQPLVVSQQTRITAFVGEDSTQFDRVDFASFAHRRLDRDAKESDQAEVGYAVVDDPADLIRREQTPIDLEPRRGGTTAVLAEDVESFELRYLDPLTGLWTDRWDTTQISGQPNRLPLEVSIKLTLKNAKDADPLKFETKLVLPMREPLTFGNAR</sequence>